<sequence>MDFLKKLFQSKPRVQKVDIGRRFELYGRVGQGSMSKVWKARDSKLGKIVALKVLDIDKTNRLEARFKGLKKPSEGEIAITLKHPHIVKTFEHGVTTKNEAYLVMEFVEGVALSFLISAQNDVMKKHCLRMTIELGEAINYFHRQNWIHRDICPRNILLDENHRIKLIDFGLVVPNTPHFQAPGNRTGTANYMAPELIRRQRTDQRIDIFSYAVTCFEMFAGQLPWESGQTLESILSHLNSPPADLKTYCPDLDDRIVQAVMKGLAIQTNDRWQRISEMIEVLRTVHQEQTAKDPANS</sequence>
<keyword evidence="2 5" id="KW-0547">Nucleotide-binding</keyword>
<evidence type="ECO:0000256" key="1">
    <source>
        <dbReference type="ARBA" id="ARBA00022679"/>
    </source>
</evidence>
<keyword evidence="3 7" id="KW-0418">Kinase</keyword>
<comment type="caution">
    <text evidence="7">The sequence shown here is derived from an EMBL/GenBank/DDBJ whole genome shotgun (WGS) entry which is preliminary data.</text>
</comment>
<evidence type="ECO:0000256" key="5">
    <source>
        <dbReference type="PROSITE-ProRule" id="PRU10141"/>
    </source>
</evidence>
<dbReference type="Gene3D" id="1.10.510.10">
    <property type="entry name" value="Transferase(Phosphotransferase) domain 1"/>
    <property type="match status" value="1"/>
</dbReference>
<dbReference type="PANTHER" id="PTHR24348">
    <property type="entry name" value="SERINE/THREONINE-PROTEIN KINASE UNC-51-RELATED"/>
    <property type="match status" value="1"/>
</dbReference>
<feature type="domain" description="Protein kinase" evidence="6">
    <location>
        <begin position="23"/>
        <end position="297"/>
    </location>
</feature>
<name>A0A1C3E5T9_9PLAN</name>
<accession>A0A1C3E5T9</accession>
<dbReference type="PROSITE" id="PS00107">
    <property type="entry name" value="PROTEIN_KINASE_ATP"/>
    <property type="match status" value="1"/>
</dbReference>
<dbReference type="AlphaFoldDB" id="A0A1C3E5T9"/>
<feature type="binding site" evidence="5">
    <location>
        <position position="52"/>
    </location>
    <ligand>
        <name>ATP</name>
        <dbReference type="ChEBI" id="CHEBI:30616"/>
    </ligand>
</feature>
<organism evidence="7 8">
    <name type="scientific">Planctopirus hydrillae</name>
    <dbReference type="NCBI Taxonomy" id="1841610"/>
    <lineage>
        <taxon>Bacteria</taxon>
        <taxon>Pseudomonadati</taxon>
        <taxon>Planctomycetota</taxon>
        <taxon>Planctomycetia</taxon>
        <taxon>Planctomycetales</taxon>
        <taxon>Planctomycetaceae</taxon>
        <taxon>Planctopirus</taxon>
    </lineage>
</organism>
<dbReference type="GO" id="GO:0004674">
    <property type="term" value="F:protein serine/threonine kinase activity"/>
    <property type="evidence" value="ECO:0007669"/>
    <property type="project" value="UniProtKB-KW"/>
</dbReference>
<keyword evidence="1" id="KW-0808">Transferase</keyword>
<dbReference type="GO" id="GO:0016020">
    <property type="term" value="C:membrane"/>
    <property type="evidence" value="ECO:0007669"/>
    <property type="project" value="TreeGrafter"/>
</dbReference>
<dbReference type="CDD" id="cd14014">
    <property type="entry name" value="STKc_PknB_like"/>
    <property type="match status" value="1"/>
</dbReference>
<evidence type="ECO:0000259" key="6">
    <source>
        <dbReference type="PROSITE" id="PS50011"/>
    </source>
</evidence>
<dbReference type="RefSeq" id="WP_068851905.1">
    <property type="nucleotide sequence ID" value="NZ_LYDR01000152.1"/>
</dbReference>
<gene>
    <name evidence="7" type="ORF">A6X21_12825</name>
</gene>
<dbReference type="Gene3D" id="3.30.200.20">
    <property type="entry name" value="Phosphorylase Kinase, domain 1"/>
    <property type="match status" value="1"/>
</dbReference>
<dbReference type="InterPro" id="IPR017441">
    <property type="entry name" value="Protein_kinase_ATP_BS"/>
</dbReference>
<evidence type="ECO:0000313" key="8">
    <source>
        <dbReference type="Proteomes" id="UP000094828"/>
    </source>
</evidence>
<proteinExistence type="predicted"/>
<dbReference type="GO" id="GO:0005776">
    <property type="term" value="C:autophagosome"/>
    <property type="evidence" value="ECO:0007669"/>
    <property type="project" value="TreeGrafter"/>
</dbReference>
<dbReference type="InterPro" id="IPR011009">
    <property type="entry name" value="Kinase-like_dom_sf"/>
</dbReference>
<dbReference type="GO" id="GO:0005829">
    <property type="term" value="C:cytosol"/>
    <property type="evidence" value="ECO:0007669"/>
    <property type="project" value="TreeGrafter"/>
</dbReference>
<evidence type="ECO:0000256" key="3">
    <source>
        <dbReference type="ARBA" id="ARBA00022777"/>
    </source>
</evidence>
<keyword evidence="7" id="KW-0723">Serine/threonine-protein kinase</keyword>
<dbReference type="PANTHER" id="PTHR24348:SF22">
    <property type="entry name" value="NON-SPECIFIC SERINE_THREONINE PROTEIN KINASE"/>
    <property type="match status" value="1"/>
</dbReference>
<evidence type="ECO:0000256" key="2">
    <source>
        <dbReference type="ARBA" id="ARBA00022741"/>
    </source>
</evidence>
<dbReference type="Pfam" id="PF00069">
    <property type="entry name" value="Pkinase"/>
    <property type="match status" value="1"/>
</dbReference>
<keyword evidence="4 5" id="KW-0067">ATP-binding</keyword>
<dbReference type="Proteomes" id="UP000094828">
    <property type="component" value="Unassembled WGS sequence"/>
</dbReference>
<dbReference type="SUPFAM" id="SSF56112">
    <property type="entry name" value="Protein kinase-like (PK-like)"/>
    <property type="match status" value="1"/>
</dbReference>
<evidence type="ECO:0000313" key="7">
    <source>
        <dbReference type="EMBL" id="ODA28573.1"/>
    </source>
</evidence>
<dbReference type="EMBL" id="LYDR01000152">
    <property type="protein sequence ID" value="ODA28573.1"/>
    <property type="molecule type" value="Genomic_DNA"/>
</dbReference>
<protein>
    <submittedName>
        <fullName evidence="7">Serine/threonine protein kinase</fullName>
    </submittedName>
</protein>
<dbReference type="GO" id="GO:0000407">
    <property type="term" value="C:phagophore assembly site"/>
    <property type="evidence" value="ECO:0007669"/>
    <property type="project" value="TreeGrafter"/>
</dbReference>
<keyword evidence="8" id="KW-1185">Reference proteome</keyword>
<dbReference type="PROSITE" id="PS50011">
    <property type="entry name" value="PROTEIN_KINASE_DOM"/>
    <property type="match status" value="1"/>
</dbReference>
<reference evidence="7 8" key="1">
    <citation type="submission" date="2016-05" db="EMBL/GenBank/DDBJ databases">
        <title>Genomic and physiological characterization of Planctopirus sp. isolated from fresh water lake.</title>
        <authorList>
            <person name="Subhash Y."/>
            <person name="Ramana C."/>
        </authorList>
    </citation>
    <scope>NUCLEOTIDE SEQUENCE [LARGE SCALE GENOMIC DNA]</scope>
    <source>
        <strain evidence="7 8">JC280</strain>
    </source>
</reference>
<dbReference type="STRING" id="1841610.A6X21_12825"/>
<dbReference type="GO" id="GO:0005524">
    <property type="term" value="F:ATP binding"/>
    <property type="evidence" value="ECO:0007669"/>
    <property type="project" value="UniProtKB-UniRule"/>
</dbReference>
<dbReference type="InterPro" id="IPR000719">
    <property type="entry name" value="Prot_kinase_dom"/>
</dbReference>
<evidence type="ECO:0000256" key="4">
    <source>
        <dbReference type="ARBA" id="ARBA00022840"/>
    </source>
</evidence>
<dbReference type="OrthoDB" id="6111975at2"/>
<dbReference type="InterPro" id="IPR045269">
    <property type="entry name" value="Atg1-like"/>
</dbReference>